<reference evidence="3" key="1">
    <citation type="journal article" date="2020" name="Cell">
        <title>Large-Scale Comparative Analyses of Tick Genomes Elucidate Their Genetic Diversity and Vector Capacities.</title>
        <authorList>
            <consortium name="Tick Genome and Microbiome Consortium (TIGMIC)"/>
            <person name="Jia N."/>
            <person name="Wang J."/>
            <person name="Shi W."/>
            <person name="Du L."/>
            <person name="Sun Y."/>
            <person name="Zhan W."/>
            <person name="Jiang J.F."/>
            <person name="Wang Q."/>
            <person name="Zhang B."/>
            <person name="Ji P."/>
            <person name="Bell-Sakyi L."/>
            <person name="Cui X.M."/>
            <person name="Yuan T.T."/>
            <person name="Jiang B.G."/>
            <person name="Yang W.F."/>
            <person name="Lam T.T."/>
            <person name="Chang Q.C."/>
            <person name="Ding S.J."/>
            <person name="Wang X.J."/>
            <person name="Zhu J.G."/>
            <person name="Ruan X.D."/>
            <person name="Zhao L."/>
            <person name="Wei J.T."/>
            <person name="Ye R.Z."/>
            <person name="Que T.C."/>
            <person name="Du C.H."/>
            <person name="Zhou Y.H."/>
            <person name="Cheng J.X."/>
            <person name="Dai P.F."/>
            <person name="Guo W.B."/>
            <person name="Han X.H."/>
            <person name="Huang E.J."/>
            <person name="Li L.F."/>
            <person name="Wei W."/>
            <person name="Gao Y.C."/>
            <person name="Liu J.Z."/>
            <person name="Shao H.Z."/>
            <person name="Wang X."/>
            <person name="Wang C.C."/>
            <person name="Yang T.C."/>
            <person name="Huo Q.B."/>
            <person name="Li W."/>
            <person name="Chen H.Y."/>
            <person name="Chen S.E."/>
            <person name="Zhou L.G."/>
            <person name="Ni X.B."/>
            <person name="Tian J.H."/>
            <person name="Sheng Y."/>
            <person name="Liu T."/>
            <person name="Pan Y.S."/>
            <person name="Xia L.Y."/>
            <person name="Li J."/>
            <person name="Zhao F."/>
            <person name="Cao W.C."/>
        </authorList>
    </citation>
    <scope>NUCLEOTIDE SEQUENCE</scope>
    <source>
        <strain evidence="3">Rsan-2018</strain>
    </source>
</reference>
<keyword evidence="2" id="KW-0732">Signal</keyword>
<reference evidence="3" key="2">
    <citation type="submission" date="2021-09" db="EMBL/GenBank/DDBJ databases">
        <authorList>
            <person name="Jia N."/>
            <person name="Wang J."/>
            <person name="Shi W."/>
            <person name="Du L."/>
            <person name="Sun Y."/>
            <person name="Zhan W."/>
            <person name="Jiang J."/>
            <person name="Wang Q."/>
            <person name="Zhang B."/>
            <person name="Ji P."/>
            <person name="Sakyi L.B."/>
            <person name="Cui X."/>
            <person name="Yuan T."/>
            <person name="Jiang B."/>
            <person name="Yang W."/>
            <person name="Lam T.T.-Y."/>
            <person name="Chang Q."/>
            <person name="Ding S."/>
            <person name="Wang X."/>
            <person name="Zhu J."/>
            <person name="Ruan X."/>
            <person name="Zhao L."/>
            <person name="Wei J."/>
            <person name="Que T."/>
            <person name="Du C."/>
            <person name="Cheng J."/>
            <person name="Dai P."/>
            <person name="Han X."/>
            <person name="Huang E."/>
            <person name="Gao Y."/>
            <person name="Liu J."/>
            <person name="Shao H."/>
            <person name="Ye R."/>
            <person name="Li L."/>
            <person name="Wei W."/>
            <person name="Wang X."/>
            <person name="Wang C."/>
            <person name="Huo Q."/>
            <person name="Li W."/>
            <person name="Guo W."/>
            <person name="Chen H."/>
            <person name="Chen S."/>
            <person name="Zhou L."/>
            <person name="Zhou L."/>
            <person name="Ni X."/>
            <person name="Tian J."/>
            <person name="Zhou Y."/>
            <person name="Sheng Y."/>
            <person name="Liu T."/>
            <person name="Pan Y."/>
            <person name="Xia L."/>
            <person name="Li J."/>
            <person name="Zhao F."/>
            <person name="Cao W."/>
        </authorList>
    </citation>
    <scope>NUCLEOTIDE SEQUENCE</scope>
    <source>
        <strain evidence="3">Rsan-2018</strain>
        <tissue evidence="3">Larvae</tissue>
    </source>
</reference>
<feature type="signal peptide" evidence="2">
    <location>
        <begin position="1"/>
        <end position="18"/>
    </location>
</feature>
<accession>A0A9D4Q5U3</accession>
<keyword evidence="4" id="KW-1185">Reference proteome</keyword>
<dbReference type="InterPro" id="IPR024079">
    <property type="entry name" value="MetalloPept_cat_dom_sf"/>
</dbReference>
<dbReference type="PROSITE" id="PS51885">
    <property type="entry name" value="NEPRILYSIN"/>
    <property type="match status" value="1"/>
</dbReference>
<dbReference type="GO" id="GO:0004222">
    <property type="term" value="F:metalloendopeptidase activity"/>
    <property type="evidence" value="ECO:0007669"/>
    <property type="project" value="InterPro"/>
</dbReference>
<dbReference type="AlphaFoldDB" id="A0A9D4Q5U3"/>
<evidence type="ECO:0000256" key="2">
    <source>
        <dbReference type="SAM" id="SignalP"/>
    </source>
</evidence>
<dbReference type="Gene3D" id="1.10.1380.10">
    <property type="entry name" value="Neutral endopeptidase , domain2"/>
    <property type="match status" value="1"/>
</dbReference>
<feature type="region of interest" description="Disordered" evidence="1">
    <location>
        <begin position="390"/>
        <end position="444"/>
    </location>
</feature>
<sequence>MSVLAAALLVAFVILVLLKKSPWQSRRALRYCVTPDCLSHAEMLTANLNRSVDPCEDFSAYVCSYWGRLGFRREHIKTPVDEMSITRMTHFGTLLNRGTLKLPVEAKAVAIHEFCVSAHDDNGLSLEHFRTIMRDMVLHWSEPPPDNLNALEVNLALSYRWQVHLLFEVWVLALPETGKWRVVLQTAPLLTARDHILLTSEHFLHTADGLFGNYTYSQFLKHTAWLFVQFYSPIAEPSLLLKHFGDENMASTYRSVFCAAHVEMSYKVPVLSLDIASHTIREDKQAVFGGFERSNVGTMGPNYGGASQQAQQAQPQLPPPFQYHPSFYPPLLPYPFPYTPSPYQLSHYRPELCPPQPCQPQQPYHGLQGLSGHMALAPTSDGGFFFNDPRSPADLGHYHSPAGERDPNEPVMMAGGRNNGAVGHSGSAVRTRRQASFPGQHAKR</sequence>
<protein>
    <submittedName>
        <fullName evidence="3">Uncharacterized protein</fullName>
    </submittedName>
</protein>
<feature type="chain" id="PRO_5039381568" evidence="2">
    <location>
        <begin position="19"/>
        <end position="444"/>
    </location>
</feature>
<dbReference type="InterPro" id="IPR000718">
    <property type="entry name" value="Peptidase_M13"/>
</dbReference>
<organism evidence="3 4">
    <name type="scientific">Rhipicephalus sanguineus</name>
    <name type="common">Brown dog tick</name>
    <name type="synonym">Ixodes sanguineus</name>
    <dbReference type="NCBI Taxonomy" id="34632"/>
    <lineage>
        <taxon>Eukaryota</taxon>
        <taxon>Metazoa</taxon>
        <taxon>Ecdysozoa</taxon>
        <taxon>Arthropoda</taxon>
        <taxon>Chelicerata</taxon>
        <taxon>Arachnida</taxon>
        <taxon>Acari</taxon>
        <taxon>Parasitiformes</taxon>
        <taxon>Ixodida</taxon>
        <taxon>Ixodoidea</taxon>
        <taxon>Ixodidae</taxon>
        <taxon>Rhipicephalinae</taxon>
        <taxon>Rhipicephalus</taxon>
        <taxon>Rhipicephalus</taxon>
    </lineage>
</organism>
<evidence type="ECO:0000313" key="3">
    <source>
        <dbReference type="EMBL" id="KAH7968844.1"/>
    </source>
</evidence>
<gene>
    <name evidence="3" type="ORF">HPB52_011723</name>
</gene>
<dbReference type="InterPro" id="IPR042089">
    <property type="entry name" value="Peptidase_M13_dom_2"/>
</dbReference>
<comment type="caution">
    <text evidence="3">The sequence shown here is derived from an EMBL/GenBank/DDBJ whole genome shotgun (WGS) entry which is preliminary data.</text>
</comment>
<proteinExistence type="predicted"/>
<evidence type="ECO:0000256" key="1">
    <source>
        <dbReference type="SAM" id="MobiDB-lite"/>
    </source>
</evidence>
<dbReference type="EMBL" id="JABSTV010001248">
    <property type="protein sequence ID" value="KAH7968844.1"/>
    <property type="molecule type" value="Genomic_DNA"/>
</dbReference>
<dbReference type="Proteomes" id="UP000821837">
    <property type="component" value="Unassembled WGS sequence"/>
</dbReference>
<name>A0A9D4Q5U3_RHISA</name>
<evidence type="ECO:0000313" key="4">
    <source>
        <dbReference type="Proteomes" id="UP000821837"/>
    </source>
</evidence>
<dbReference type="SUPFAM" id="SSF55486">
    <property type="entry name" value="Metalloproteases ('zincins'), catalytic domain"/>
    <property type="match status" value="1"/>
</dbReference>
<dbReference type="GO" id="GO:0006508">
    <property type="term" value="P:proteolysis"/>
    <property type="evidence" value="ECO:0007669"/>
    <property type="project" value="InterPro"/>
</dbReference>
<dbReference type="Gene3D" id="3.40.390.10">
    <property type="entry name" value="Collagenase (Catalytic Domain)"/>
    <property type="match status" value="1"/>
</dbReference>